<evidence type="ECO:0000256" key="3">
    <source>
        <dbReference type="ARBA" id="ARBA00023163"/>
    </source>
</evidence>
<dbReference type="RefSeq" id="WP_092833940.1">
    <property type="nucleotide sequence ID" value="NZ_CP028290.1"/>
</dbReference>
<dbReference type="InterPro" id="IPR036388">
    <property type="entry name" value="WH-like_DNA-bd_sf"/>
</dbReference>
<evidence type="ECO:0000259" key="5">
    <source>
        <dbReference type="PROSITE" id="PS51078"/>
    </source>
</evidence>
<dbReference type="PROSITE" id="PS51077">
    <property type="entry name" value="HTH_ICLR"/>
    <property type="match status" value="1"/>
</dbReference>
<dbReference type="InterPro" id="IPR014757">
    <property type="entry name" value="Tscrpt_reg_IclR_C"/>
</dbReference>
<keyword evidence="1" id="KW-0805">Transcription regulation</keyword>
<dbReference type="GO" id="GO:0003700">
    <property type="term" value="F:DNA-binding transcription factor activity"/>
    <property type="evidence" value="ECO:0007669"/>
    <property type="project" value="TreeGrafter"/>
</dbReference>
<dbReference type="PANTHER" id="PTHR30136:SF7">
    <property type="entry name" value="HTH-TYPE TRANSCRIPTIONAL REGULATOR KDGR-RELATED"/>
    <property type="match status" value="1"/>
</dbReference>
<dbReference type="InterPro" id="IPR029016">
    <property type="entry name" value="GAF-like_dom_sf"/>
</dbReference>
<feature type="domain" description="IclR-ED" evidence="5">
    <location>
        <begin position="73"/>
        <end position="256"/>
    </location>
</feature>
<dbReference type="GO" id="GO:0045892">
    <property type="term" value="P:negative regulation of DNA-templated transcription"/>
    <property type="evidence" value="ECO:0007669"/>
    <property type="project" value="TreeGrafter"/>
</dbReference>
<dbReference type="InterPro" id="IPR050707">
    <property type="entry name" value="HTH_MetabolicPath_Reg"/>
</dbReference>
<evidence type="ECO:0000256" key="2">
    <source>
        <dbReference type="ARBA" id="ARBA00023125"/>
    </source>
</evidence>
<dbReference type="SMART" id="SM00346">
    <property type="entry name" value="HTH_ICLR"/>
    <property type="match status" value="1"/>
</dbReference>
<keyword evidence="2 6" id="KW-0238">DNA-binding</keyword>
<organism evidence="6 7">
    <name type="scientific">Paracidovorax cattleyae</name>
    <dbReference type="NCBI Taxonomy" id="80868"/>
    <lineage>
        <taxon>Bacteria</taxon>
        <taxon>Pseudomonadati</taxon>
        <taxon>Pseudomonadota</taxon>
        <taxon>Betaproteobacteria</taxon>
        <taxon>Burkholderiales</taxon>
        <taxon>Comamonadaceae</taxon>
        <taxon>Paracidovorax</taxon>
    </lineage>
</organism>
<dbReference type="Pfam" id="PF01614">
    <property type="entry name" value="IclR_C"/>
    <property type="match status" value="1"/>
</dbReference>
<name>A0A1H0R027_9BURK</name>
<evidence type="ECO:0000313" key="6">
    <source>
        <dbReference type="EMBL" id="SDP22922.1"/>
    </source>
</evidence>
<dbReference type="InterPro" id="IPR005471">
    <property type="entry name" value="Tscrpt_reg_IclR_N"/>
</dbReference>
<proteinExistence type="predicted"/>
<feature type="domain" description="HTH iclR-type" evidence="4">
    <location>
        <begin position="10"/>
        <end position="72"/>
    </location>
</feature>
<dbReference type="InterPro" id="IPR036390">
    <property type="entry name" value="WH_DNA-bd_sf"/>
</dbReference>
<dbReference type="OrthoDB" id="9807558at2"/>
<dbReference type="Gene3D" id="3.30.450.40">
    <property type="match status" value="1"/>
</dbReference>
<dbReference type="PANTHER" id="PTHR30136">
    <property type="entry name" value="HELIX-TURN-HELIX TRANSCRIPTIONAL REGULATOR, ICLR FAMILY"/>
    <property type="match status" value="1"/>
</dbReference>
<dbReference type="AlphaFoldDB" id="A0A1H0R027"/>
<gene>
    <name evidence="6" type="ORF">SAMN04489708_10985</name>
</gene>
<dbReference type="Gene3D" id="1.10.10.10">
    <property type="entry name" value="Winged helix-like DNA-binding domain superfamily/Winged helix DNA-binding domain"/>
    <property type="match status" value="1"/>
</dbReference>
<dbReference type="SUPFAM" id="SSF55781">
    <property type="entry name" value="GAF domain-like"/>
    <property type="match status" value="1"/>
</dbReference>
<keyword evidence="7" id="KW-1185">Reference proteome</keyword>
<evidence type="ECO:0000313" key="7">
    <source>
        <dbReference type="Proteomes" id="UP000199317"/>
    </source>
</evidence>
<sequence>MTEDTDRYRAPALDKGLDILELLAGQPHGLTRAEIVKAMGRSPGEIYRMLERLVARDYVTRSPQGDRYALSLKLFVLGHSHPPMERMVSQALPVMEGFATAAQQSCHLGVYNRGGITVVAQVNGPGNWGLSIRLGVRVSLIDTGSGHVMLAFQTEQRRAEMLAEHQALQGAEGETPMQPAELHTILEHVRTQGWWQGDSQQAFGVIDISMPVCGPQGQALAVLTCPFIRRLDRPLEADLQAAREQLAQAAEALSIR</sequence>
<dbReference type="Proteomes" id="UP000199317">
    <property type="component" value="Unassembled WGS sequence"/>
</dbReference>
<reference evidence="7" key="1">
    <citation type="submission" date="2016-10" db="EMBL/GenBank/DDBJ databases">
        <authorList>
            <person name="Varghese N."/>
            <person name="Submissions S."/>
        </authorList>
    </citation>
    <scope>NUCLEOTIDE SEQUENCE [LARGE SCALE GENOMIC DNA]</scope>
    <source>
        <strain evidence="7">DSM 17101</strain>
    </source>
</reference>
<accession>A0A1H0R027</accession>
<dbReference type="GO" id="GO:0003677">
    <property type="term" value="F:DNA binding"/>
    <property type="evidence" value="ECO:0007669"/>
    <property type="project" value="UniProtKB-KW"/>
</dbReference>
<dbReference type="EMBL" id="FNJL01000009">
    <property type="protein sequence ID" value="SDP22922.1"/>
    <property type="molecule type" value="Genomic_DNA"/>
</dbReference>
<dbReference type="Pfam" id="PF09339">
    <property type="entry name" value="HTH_IclR"/>
    <property type="match status" value="1"/>
</dbReference>
<evidence type="ECO:0000259" key="4">
    <source>
        <dbReference type="PROSITE" id="PS51077"/>
    </source>
</evidence>
<protein>
    <submittedName>
        <fullName evidence="6">DNA-binding transcriptional regulator, IclR family</fullName>
    </submittedName>
</protein>
<dbReference type="PROSITE" id="PS51078">
    <property type="entry name" value="ICLR_ED"/>
    <property type="match status" value="1"/>
</dbReference>
<evidence type="ECO:0000256" key="1">
    <source>
        <dbReference type="ARBA" id="ARBA00023015"/>
    </source>
</evidence>
<keyword evidence="3" id="KW-0804">Transcription</keyword>
<dbReference type="SUPFAM" id="SSF46785">
    <property type="entry name" value="Winged helix' DNA-binding domain"/>
    <property type="match status" value="1"/>
</dbReference>